<sequence length="361" mass="38103">MGLLDLFRRRQPEVETRAVAMGYTADLLAARAEWLAGASGVGELTSTVQSCVSLWEGAFALADVDGTSLLTRRNLAMFARSIALRGEAVFLIRDDGLLPVTDWDLSTRDGKPRAYRVSISEVGGGRSETVLAAEVLHVAVGSSPAAPWAGTSPLHRASLSAGLLQAVEIALSEVYRDAPLGSQIVPFPESGDDDMAALSRSFRGRRGRVLLRESVNVTAAGGPGPAQDWKPASMTPDIQGVLPVESLQAARAGVLTAYGVLPALFVDAAQGPLVREAQRHLCQWTLQPLAMLLAEEATEKLGTPVLIDTLRPVQAYDVGGRARALSTIVEALARGKEAGLSPQELAQALTQVNWGPNDGAA</sequence>
<reference evidence="2" key="1">
    <citation type="submission" date="2016-10" db="EMBL/GenBank/DDBJ databases">
        <authorList>
            <person name="Varghese N."/>
            <person name="Submissions S."/>
        </authorList>
    </citation>
    <scope>NUCLEOTIDE SEQUENCE [LARGE SCALE GENOMIC DNA]</scope>
    <source>
        <strain evidence="2">CGMCC 1.7655</strain>
    </source>
</reference>
<dbReference type="EMBL" id="FNGE01000025">
    <property type="protein sequence ID" value="SDL80000.1"/>
    <property type="molecule type" value="Genomic_DNA"/>
</dbReference>
<evidence type="ECO:0000313" key="2">
    <source>
        <dbReference type="Proteomes" id="UP000199555"/>
    </source>
</evidence>
<proteinExistence type="predicted"/>
<evidence type="ECO:0000313" key="1">
    <source>
        <dbReference type="EMBL" id="SDL80000.1"/>
    </source>
</evidence>
<gene>
    <name evidence="1" type="ORF">SAMN04487971_1257</name>
</gene>
<dbReference type="AlphaFoldDB" id="A0A1G9N0D1"/>
<protein>
    <submittedName>
        <fullName evidence="1">Phage portal protein BeeE</fullName>
    </submittedName>
</protein>
<name>A0A1G9N0D1_9RHOB</name>
<dbReference type="STRING" id="525640.SAMN04487971_1257"/>
<dbReference type="OrthoDB" id="7605001at2"/>
<accession>A0A1G9N0D1</accession>
<keyword evidence="2" id="KW-1185">Reference proteome</keyword>
<organism evidence="1 2">
    <name type="scientific">Paracoccus chinensis</name>
    <dbReference type="NCBI Taxonomy" id="525640"/>
    <lineage>
        <taxon>Bacteria</taxon>
        <taxon>Pseudomonadati</taxon>
        <taxon>Pseudomonadota</taxon>
        <taxon>Alphaproteobacteria</taxon>
        <taxon>Rhodobacterales</taxon>
        <taxon>Paracoccaceae</taxon>
        <taxon>Paracoccus</taxon>
    </lineage>
</organism>
<dbReference type="RefSeq" id="WP_090757299.1">
    <property type="nucleotide sequence ID" value="NZ_FNGE01000025.1"/>
</dbReference>
<dbReference type="Proteomes" id="UP000199555">
    <property type="component" value="Unassembled WGS sequence"/>
</dbReference>